<dbReference type="SMART" id="SM00647">
    <property type="entry name" value="IBR"/>
    <property type="match status" value="2"/>
</dbReference>
<keyword evidence="5" id="KW-0677">Repeat</keyword>
<keyword evidence="7" id="KW-0833">Ubl conjugation pathway</keyword>
<dbReference type="OrthoDB" id="9977870at2759"/>
<dbReference type="Proteomes" id="UP000518752">
    <property type="component" value="Unassembled WGS sequence"/>
</dbReference>
<organism evidence="11 12">
    <name type="scientific">Collybiopsis confluens</name>
    <dbReference type="NCBI Taxonomy" id="2823264"/>
    <lineage>
        <taxon>Eukaryota</taxon>
        <taxon>Fungi</taxon>
        <taxon>Dikarya</taxon>
        <taxon>Basidiomycota</taxon>
        <taxon>Agaricomycotina</taxon>
        <taxon>Agaricomycetes</taxon>
        <taxon>Agaricomycetidae</taxon>
        <taxon>Agaricales</taxon>
        <taxon>Marasmiineae</taxon>
        <taxon>Omphalotaceae</taxon>
        <taxon>Collybiopsis</taxon>
    </lineage>
</organism>
<dbReference type="GO" id="GO:0016567">
    <property type="term" value="P:protein ubiquitination"/>
    <property type="evidence" value="ECO:0007669"/>
    <property type="project" value="InterPro"/>
</dbReference>
<keyword evidence="4" id="KW-0479">Metal-binding</keyword>
<evidence type="ECO:0000259" key="10">
    <source>
        <dbReference type="PROSITE" id="PS51873"/>
    </source>
</evidence>
<evidence type="ECO:0000256" key="7">
    <source>
        <dbReference type="ARBA" id="ARBA00022786"/>
    </source>
</evidence>
<feature type="domain" description="RING-type" evidence="10">
    <location>
        <begin position="151"/>
        <end position="339"/>
    </location>
</feature>
<name>A0A8H5LSW6_9AGAR</name>
<gene>
    <name evidence="11" type="ORF">D9757_010513</name>
</gene>
<dbReference type="InterPro" id="IPR044066">
    <property type="entry name" value="TRIAD_supradom"/>
</dbReference>
<evidence type="ECO:0000256" key="4">
    <source>
        <dbReference type="ARBA" id="ARBA00022723"/>
    </source>
</evidence>
<evidence type="ECO:0000256" key="9">
    <source>
        <dbReference type="SAM" id="MobiDB-lite"/>
    </source>
</evidence>
<dbReference type="EC" id="2.3.2.31" evidence="2"/>
<dbReference type="CDD" id="cd22584">
    <property type="entry name" value="Rcat_RBR_unk"/>
    <property type="match status" value="1"/>
</dbReference>
<dbReference type="InterPro" id="IPR031127">
    <property type="entry name" value="E3_UB_ligase_RBR"/>
</dbReference>
<dbReference type="EMBL" id="JAACJN010000134">
    <property type="protein sequence ID" value="KAF5368288.1"/>
    <property type="molecule type" value="Genomic_DNA"/>
</dbReference>
<dbReference type="PANTHER" id="PTHR11685">
    <property type="entry name" value="RBR FAMILY RING FINGER AND IBR DOMAIN-CONTAINING"/>
    <property type="match status" value="1"/>
</dbReference>
<dbReference type="PROSITE" id="PS51873">
    <property type="entry name" value="TRIAD"/>
    <property type="match status" value="1"/>
</dbReference>
<evidence type="ECO:0000256" key="6">
    <source>
        <dbReference type="ARBA" id="ARBA00022771"/>
    </source>
</evidence>
<accession>A0A8H5LSW6</accession>
<dbReference type="AlphaFoldDB" id="A0A8H5LSW6"/>
<feature type="region of interest" description="Disordered" evidence="9">
    <location>
        <begin position="106"/>
        <end position="129"/>
    </location>
</feature>
<evidence type="ECO:0000256" key="2">
    <source>
        <dbReference type="ARBA" id="ARBA00012251"/>
    </source>
</evidence>
<dbReference type="Gene3D" id="1.20.120.1750">
    <property type="match status" value="1"/>
</dbReference>
<dbReference type="Pfam" id="PF01485">
    <property type="entry name" value="IBR"/>
    <property type="match status" value="2"/>
</dbReference>
<dbReference type="InterPro" id="IPR013083">
    <property type="entry name" value="Znf_RING/FYVE/PHD"/>
</dbReference>
<sequence length="464" mass="51742">MAGVENGTDTLTSLLIAQLSLEDVSSIKASRKGKAQDATPLTDEEVAFKLFEEESLGLLRTLELARSIQNAVDDDSDLLQTLNLAEIGAEDDHQYALALSRGEALPEKTDAQNALESPTESVSDDEENETIVRVSPHALSSTAGPSTSNSTPVECVICGDRFRASQIFQAPCEDRYCTNCLRELVQACLRDESLFPLRCCQKPLPVDEFETKSIEFSTLPDQRIYCSNPSCSRFLGSSEQGAGTSRQWSSSSNINCVDCFSSTCKLCKQRSHPSENCAENTALIELKSLAEQERWQTCPRCKRIIELRFGCNHMTCVCRTEFCYLCAAPWKECDCPQWDEARLLDTAERRAERELGAQVRIQQPAAFQQLVQTRARNLRTTTTVIHIDGDIKRGEVIARMMWVLPSAVLEGTNDFGFLPVESMQTDTFADLQAVSYHGLCALHEKPDVRAEKRYESPMKFCLRG</sequence>
<evidence type="ECO:0000313" key="11">
    <source>
        <dbReference type="EMBL" id="KAF5368288.1"/>
    </source>
</evidence>
<dbReference type="GO" id="GO:0008270">
    <property type="term" value="F:zinc ion binding"/>
    <property type="evidence" value="ECO:0007669"/>
    <property type="project" value="UniProtKB-KW"/>
</dbReference>
<comment type="caution">
    <text evidence="11">The sequence shown here is derived from an EMBL/GenBank/DDBJ whole genome shotgun (WGS) entry which is preliminary data.</text>
</comment>
<evidence type="ECO:0000313" key="12">
    <source>
        <dbReference type="Proteomes" id="UP000518752"/>
    </source>
</evidence>
<dbReference type="GO" id="GO:0061630">
    <property type="term" value="F:ubiquitin protein ligase activity"/>
    <property type="evidence" value="ECO:0007669"/>
    <property type="project" value="UniProtKB-EC"/>
</dbReference>
<evidence type="ECO:0000256" key="1">
    <source>
        <dbReference type="ARBA" id="ARBA00001798"/>
    </source>
</evidence>
<protein>
    <recommendedName>
        <fullName evidence="2">RBR-type E3 ubiquitin transferase</fullName>
        <ecNumber evidence="2">2.3.2.31</ecNumber>
    </recommendedName>
</protein>
<keyword evidence="12" id="KW-1185">Reference proteome</keyword>
<feature type="compositionally biased region" description="Polar residues" evidence="9">
    <location>
        <begin position="111"/>
        <end position="121"/>
    </location>
</feature>
<dbReference type="Gene3D" id="3.30.40.10">
    <property type="entry name" value="Zinc/RING finger domain, C3HC4 (zinc finger)"/>
    <property type="match status" value="1"/>
</dbReference>
<evidence type="ECO:0000256" key="3">
    <source>
        <dbReference type="ARBA" id="ARBA00022679"/>
    </source>
</evidence>
<keyword evidence="8" id="KW-0862">Zinc</keyword>
<evidence type="ECO:0000256" key="8">
    <source>
        <dbReference type="ARBA" id="ARBA00022833"/>
    </source>
</evidence>
<dbReference type="CDD" id="cd20335">
    <property type="entry name" value="BRcat_RBR"/>
    <property type="match status" value="1"/>
</dbReference>
<keyword evidence="3" id="KW-0808">Transferase</keyword>
<dbReference type="SUPFAM" id="SSF57850">
    <property type="entry name" value="RING/U-box"/>
    <property type="match status" value="2"/>
</dbReference>
<reference evidence="11 12" key="1">
    <citation type="journal article" date="2020" name="ISME J.">
        <title>Uncovering the hidden diversity of litter-decomposition mechanisms in mushroom-forming fungi.</title>
        <authorList>
            <person name="Floudas D."/>
            <person name="Bentzer J."/>
            <person name="Ahren D."/>
            <person name="Johansson T."/>
            <person name="Persson P."/>
            <person name="Tunlid A."/>
        </authorList>
    </citation>
    <scope>NUCLEOTIDE SEQUENCE [LARGE SCALE GENOMIC DNA]</scope>
    <source>
        <strain evidence="11 12">CBS 406.79</strain>
    </source>
</reference>
<proteinExistence type="predicted"/>
<comment type="catalytic activity">
    <reaction evidence="1">
        <text>[E2 ubiquitin-conjugating enzyme]-S-ubiquitinyl-L-cysteine + [acceptor protein]-L-lysine = [E2 ubiquitin-conjugating enzyme]-L-cysteine + [acceptor protein]-N(6)-ubiquitinyl-L-lysine.</text>
        <dbReference type="EC" id="2.3.2.31"/>
    </reaction>
</comment>
<keyword evidence="6" id="KW-0863">Zinc-finger</keyword>
<dbReference type="InterPro" id="IPR002867">
    <property type="entry name" value="IBR_dom"/>
</dbReference>
<evidence type="ECO:0000256" key="5">
    <source>
        <dbReference type="ARBA" id="ARBA00022737"/>
    </source>
</evidence>